<dbReference type="EMBL" id="CACRUO010000027">
    <property type="protein sequence ID" value="VYT97131.1"/>
    <property type="molecule type" value="Genomic_DNA"/>
</dbReference>
<gene>
    <name evidence="1" type="ORF">SSLFYP27_01092</name>
</gene>
<dbReference type="Pfam" id="PF04630">
    <property type="entry name" value="Phage_TTP_1"/>
    <property type="match status" value="1"/>
</dbReference>
<dbReference type="NCBIfam" id="TIGR01603">
    <property type="entry name" value="maj_tail_phi13"/>
    <property type="match status" value="1"/>
</dbReference>
<name>A0A6N3AZR7_STASI</name>
<dbReference type="InterPro" id="IPR006490">
    <property type="entry name" value="Maj_tail_phi13"/>
</dbReference>
<accession>A0A6N3AZR7</accession>
<proteinExistence type="predicted"/>
<sequence length="203" mass="22181">MGSATAGFKKLHVGVFDEKAEKIIKKFTWEDAEGGTVNMNITGLAPEMVDMWASNKRVWMKKQGTSEIKSDIDLFNVPTEDLNVVLGREKDENGTSWVGDDSRAPYVAVIGESETINGQPIYCALVKGSFSLDSIEFKTTAEKAEAPEPTKLNGDWMNRKIDGKSRAIGYHEGSEGAEAFMANVFPGYTGEDLSTEDTEGTLP</sequence>
<reference evidence="1" key="1">
    <citation type="submission" date="2019-11" db="EMBL/GenBank/DDBJ databases">
        <authorList>
            <person name="Feng L."/>
        </authorList>
    </citation>
    <scope>NUCLEOTIDE SEQUENCE</scope>
    <source>
        <strain evidence="1">SsimulansLFYP27</strain>
    </source>
</reference>
<dbReference type="RefSeq" id="WP_070626919.1">
    <property type="nucleotide sequence ID" value="NZ_CACRUO010000027.1"/>
</dbReference>
<organism evidence="1">
    <name type="scientific">Staphylococcus simulans</name>
    <dbReference type="NCBI Taxonomy" id="1286"/>
    <lineage>
        <taxon>Bacteria</taxon>
        <taxon>Bacillati</taxon>
        <taxon>Bacillota</taxon>
        <taxon>Bacilli</taxon>
        <taxon>Bacillales</taxon>
        <taxon>Staphylococcaceae</taxon>
        <taxon>Staphylococcus</taxon>
    </lineage>
</organism>
<dbReference type="AlphaFoldDB" id="A0A6N3AZR7"/>
<protein>
    <submittedName>
        <fullName evidence="1">Phage major tail protein</fullName>
    </submittedName>
</protein>
<evidence type="ECO:0000313" key="1">
    <source>
        <dbReference type="EMBL" id="VYT97131.1"/>
    </source>
</evidence>
<dbReference type="InterPro" id="IPR006724">
    <property type="entry name" value="Phage_TTP"/>
</dbReference>